<evidence type="ECO:0000313" key="8">
    <source>
        <dbReference type="Proteomes" id="UP001620597"/>
    </source>
</evidence>
<dbReference type="InterPro" id="IPR014284">
    <property type="entry name" value="RNA_pol_sigma-70_dom"/>
</dbReference>
<accession>A0ABW8NLZ6</accession>
<feature type="domain" description="RNA polymerase sigma factor 70 region 4 type 2" evidence="6">
    <location>
        <begin position="111"/>
        <end position="161"/>
    </location>
</feature>
<protein>
    <submittedName>
        <fullName evidence="7">Sigma-70 family RNA polymerase sigma factor</fullName>
    </submittedName>
</protein>
<proteinExistence type="inferred from homology"/>
<keyword evidence="3" id="KW-0731">Sigma factor</keyword>
<dbReference type="Pfam" id="PF04542">
    <property type="entry name" value="Sigma70_r2"/>
    <property type="match status" value="1"/>
</dbReference>
<reference evidence="7 8" key="1">
    <citation type="submission" date="2024-03" db="EMBL/GenBank/DDBJ databases">
        <title>High-quality draft genome sequence of Oceanobacter sp. wDCs-4.</title>
        <authorList>
            <person name="Dong C."/>
        </authorList>
    </citation>
    <scope>NUCLEOTIDE SEQUENCE [LARGE SCALE GENOMIC DNA]</scope>
    <source>
        <strain evidence="8">wDCs-4</strain>
    </source>
</reference>
<keyword evidence="8" id="KW-1185">Reference proteome</keyword>
<keyword evidence="4" id="KW-0804">Transcription</keyword>
<evidence type="ECO:0000256" key="2">
    <source>
        <dbReference type="ARBA" id="ARBA00023015"/>
    </source>
</evidence>
<dbReference type="Gene3D" id="1.10.1740.10">
    <property type="match status" value="1"/>
</dbReference>
<dbReference type="SUPFAM" id="SSF88659">
    <property type="entry name" value="Sigma3 and sigma4 domains of RNA polymerase sigma factors"/>
    <property type="match status" value="1"/>
</dbReference>
<evidence type="ECO:0000259" key="5">
    <source>
        <dbReference type="Pfam" id="PF04542"/>
    </source>
</evidence>
<dbReference type="PANTHER" id="PTHR43133:SF63">
    <property type="entry name" value="RNA POLYMERASE SIGMA FACTOR FECI-RELATED"/>
    <property type="match status" value="1"/>
</dbReference>
<keyword evidence="2" id="KW-0805">Transcription regulation</keyword>
<dbReference type="Proteomes" id="UP001620597">
    <property type="component" value="Unassembled WGS sequence"/>
</dbReference>
<evidence type="ECO:0000256" key="1">
    <source>
        <dbReference type="ARBA" id="ARBA00010641"/>
    </source>
</evidence>
<evidence type="ECO:0000256" key="3">
    <source>
        <dbReference type="ARBA" id="ARBA00023082"/>
    </source>
</evidence>
<dbReference type="Gene3D" id="1.10.10.10">
    <property type="entry name" value="Winged helix-like DNA-binding domain superfamily/Winged helix DNA-binding domain"/>
    <property type="match status" value="1"/>
</dbReference>
<dbReference type="InterPro" id="IPR039425">
    <property type="entry name" value="RNA_pol_sigma-70-like"/>
</dbReference>
<name>A0ABW8NLZ6_9GAMM</name>
<dbReference type="RefSeq" id="WP_416206974.1">
    <property type="nucleotide sequence ID" value="NZ_JBBKTX010000023.1"/>
</dbReference>
<organism evidence="7 8">
    <name type="scientific">Oceanobacter antarcticus</name>
    <dbReference type="NCBI Taxonomy" id="3133425"/>
    <lineage>
        <taxon>Bacteria</taxon>
        <taxon>Pseudomonadati</taxon>
        <taxon>Pseudomonadota</taxon>
        <taxon>Gammaproteobacteria</taxon>
        <taxon>Oceanospirillales</taxon>
        <taxon>Oceanospirillaceae</taxon>
        <taxon>Oceanobacter</taxon>
    </lineage>
</organism>
<feature type="domain" description="RNA polymerase sigma-70 region 2" evidence="5">
    <location>
        <begin position="13"/>
        <end position="78"/>
    </location>
</feature>
<dbReference type="InterPro" id="IPR036388">
    <property type="entry name" value="WH-like_DNA-bd_sf"/>
</dbReference>
<dbReference type="PANTHER" id="PTHR43133">
    <property type="entry name" value="RNA POLYMERASE ECF-TYPE SIGMA FACTO"/>
    <property type="match status" value="1"/>
</dbReference>
<evidence type="ECO:0000256" key="4">
    <source>
        <dbReference type="ARBA" id="ARBA00023163"/>
    </source>
</evidence>
<evidence type="ECO:0000259" key="6">
    <source>
        <dbReference type="Pfam" id="PF08281"/>
    </source>
</evidence>
<dbReference type="SUPFAM" id="SSF88946">
    <property type="entry name" value="Sigma2 domain of RNA polymerase sigma factors"/>
    <property type="match status" value="1"/>
</dbReference>
<dbReference type="InterPro" id="IPR007627">
    <property type="entry name" value="RNA_pol_sigma70_r2"/>
</dbReference>
<dbReference type="Pfam" id="PF08281">
    <property type="entry name" value="Sigma70_r4_2"/>
    <property type="match status" value="1"/>
</dbReference>
<comment type="caution">
    <text evidence="7">The sequence shown here is derived from an EMBL/GenBank/DDBJ whole genome shotgun (WGS) entry which is preliminary data.</text>
</comment>
<dbReference type="InterPro" id="IPR013325">
    <property type="entry name" value="RNA_pol_sigma_r2"/>
</dbReference>
<comment type="similarity">
    <text evidence="1">Belongs to the sigma-70 factor family. ECF subfamily.</text>
</comment>
<dbReference type="EMBL" id="JBBKTX010000023">
    <property type="protein sequence ID" value="MFK4754003.1"/>
    <property type="molecule type" value="Genomic_DNA"/>
</dbReference>
<gene>
    <name evidence="7" type="ORF">WG929_16450</name>
</gene>
<dbReference type="NCBIfam" id="TIGR02937">
    <property type="entry name" value="sigma70-ECF"/>
    <property type="match status" value="1"/>
</dbReference>
<evidence type="ECO:0000313" key="7">
    <source>
        <dbReference type="EMBL" id="MFK4754003.1"/>
    </source>
</evidence>
<dbReference type="InterPro" id="IPR013324">
    <property type="entry name" value="RNA_pol_sigma_r3/r4-like"/>
</dbReference>
<sequence length="167" mass="19245">MPIATSSSDIQQLYQHHNDWLRQWFYRRLNCNEQSADLAHDTFLRLLRKPCSLSLNEPRSYLTTIAKGILISWFRRRDIEQAWLATLAEQPAVYAPSPEQRELILETLCLVSQALDSLTPDVKAAFLLAQFEGMKYRDIATRLGVAEITIKRHIKRALVACLSVMDD</sequence>
<dbReference type="InterPro" id="IPR013249">
    <property type="entry name" value="RNA_pol_sigma70_r4_t2"/>
</dbReference>